<dbReference type="Proteomes" id="UP001139409">
    <property type="component" value="Unassembled WGS sequence"/>
</dbReference>
<feature type="compositionally biased region" description="Polar residues" evidence="1">
    <location>
        <begin position="114"/>
        <end position="124"/>
    </location>
</feature>
<accession>A0A9X1KUN1</accession>
<protein>
    <submittedName>
        <fullName evidence="3">Uncharacterized protein</fullName>
    </submittedName>
</protein>
<dbReference type="EMBL" id="JAIXNE010000001">
    <property type="protein sequence ID" value="MCA6073683.1"/>
    <property type="molecule type" value="Genomic_DNA"/>
</dbReference>
<keyword evidence="4" id="KW-1185">Reference proteome</keyword>
<evidence type="ECO:0000256" key="1">
    <source>
        <dbReference type="SAM" id="MobiDB-lite"/>
    </source>
</evidence>
<evidence type="ECO:0000256" key="2">
    <source>
        <dbReference type="SAM" id="Phobius"/>
    </source>
</evidence>
<feature type="transmembrane region" description="Helical" evidence="2">
    <location>
        <begin position="41"/>
        <end position="62"/>
    </location>
</feature>
<dbReference type="RefSeq" id="WP_225696794.1">
    <property type="nucleotide sequence ID" value="NZ_JAIXNE010000001.1"/>
</dbReference>
<dbReference type="AlphaFoldDB" id="A0A9X1KUN1"/>
<keyword evidence="2" id="KW-0812">Transmembrane</keyword>
<comment type="caution">
    <text evidence="3">The sequence shown here is derived from an EMBL/GenBank/DDBJ whole genome shotgun (WGS) entry which is preliminary data.</text>
</comment>
<gene>
    <name evidence="3" type="ORF">LDX50_02335</name>
</gene>
<sequence>MSDQDLDKLFRSKLEDIKKDPSPRAWDQISEALPQRKRGGFFFRIAATILLLMAAGSVMWYLGQDSPEPTLAVNTPVSRPVEIPAISEDSANTTSEQTEETVQREISKADVPSGQKTQASSNKPADTAPLLIEETDSPEKITKKEIVPDQTVEVSEPLIASTETPELNNAGTASSETTVTGQTLSFNIDDFESAEKTTAVMASAEPAAQDPDEEGLKKFWNVLKKVKEPEAGLGELRDLKNNLLAFGKEKNETD</sequence>
<organism evidence="3 4">
    <name type="scientific">Fulvivirga sedimenti</name>
    <dbReference type="NCBI Taxonomy" id="2879465"/>
    <lineage>
        <taxon>Bacteria</taxon>
        <taxon>Pseudomonadati</taxon>
        <taxon>Bacteroidota</taxon>
        <taxon>Cytophagia</taxon>
        <taxon>Cytophagales</taxon>
        <taxon>Fulvivirgaceae</taxon>
        <taxon>Fulvivirga</taxon>
    </lineage>
</organism>
<keyword evidence="2" id="KW-1133">Transmembrane helix</keyword>
<feature type="compositionally biased region" description="Polar residues" evidence="1">
    <location>
        <begin position="161"/>
        <end position="181"/>
    </location>
</feature>
<evidence type="ECO:0000313" key="4">
    <source>
        <dbReference type="Proteomes" id="UP001139409"/>
    </source>
</evidence>
<proteinExistence type="predicted"/>
<feature type="compositionally biased region" description="Basic and acidic residues" evidence="1">
    <location>
        <begin position="137"/>
        <end position="147"/>
    </location>
</feature>
<feature type="region of interest" description="Disordered" evidence="1">
    <location>
        <begin position="85"/>
        <end position="181"/>
    </location>
</feature>
<evidence type="ECO:0000313" key="3">
    <source>
        <dbReference type="EMBL" id="MCA6073683.1"/>
    </source>
</evidence>
<reference evidence="3" key="1">
    <citation type="submission" date="2021-09" db="EMBL/GenBank/DDBJ databases">
        <title>Fulvivirga sp. isolated from coastal sediment.</title>
        <authorList>
            <person name="Yu H."/>
        </authorList>
    </citation>
    <scope>NUCLEOTIDE SEQUENCE</scope>
    <source>
        <strain evidence="3">1062</strain>
    </source>
</reference>
<keyword evidence="2" id="KW-0472">Membrane</keyword>
<name>A0A9X1KUN1_9BACT</name>